<dbReference type="EMBL" id="VFSU01000031">
    <property type="protein sequence ID" value="TPE59216.1"/>
    <property type="molecule type" value="Genomic_DNA"/>
</dbReference>
<keyword evidence="4" id="KW-1185">Reference proteome</keyword>
<dbReference type="OrthoDB" id="7490557at2"/>
<feature type="domain" description="Amidase" evidence="2">
    <location>
        <begin position="29"/>
        <end position="456"/>
    </location>
</feature>
<dbReference type="SUPFAM" id="SSF75304">
    <property type="entry name" value="Amidase signature (AS) enzymes"/>
    <property type="match status" value="1"/>
</dbReference>
<evidence type="ECO:0000256" key="1">
    <source>
        <dbReference type="ARBA" id="ARBA00009199"/>
    </source>
</evidence>
<dbReference type="InterPro" id="IPR000120">
    <property type="entry name" value="Amidase"/>
</dbReference>
<evidence type="ECO:0000313" key="3">
    <source>
        <dbReference type="EMBL" id="TPE59216.1"/>
    </source>
</evidence>
<dbReference type="AlphaFoldDB" id="A0A501XFB7"/>
<dbReference type="Pfam" id="PF01425">
    <property type="entry name" value="Amidase"/>
    <property type="match status" value="1"/>
</dbReference>
<proteinExistence type="inferred from homology"/>
<evidence type="ECO:0000313" key="4">
    <source>
        <dbReference type="Proteomes" id="UP000319897"/>
    </source>
</evidence>
<comment type="similarity">
    <text evidence="1">Belongs to the amidase family.</text>
</comment>
<dbReference type="PANTHER" id="PTHR11895">
    <property type="entry name" value="TRANSAMIDASE"/>
    <property type="match status" value="1"/>
</dbReference>
<sequence>MTDIASLYRDTDATGLARLVKKGDVTREELLEAAVERVRATDPLLDYMAQDCLDRAQAQAAAPLPESPLAGVPFLVKDLGINIAGVRTGSGSRYLEHLPVTNSLFVDRADAAGLLTFGKTATPELGLTVTTESIANGLTRNPWNSGRTAGGSSGGAAVAVAVGTVPLAQASDGGGSVRVPASCCGLLGLKTSRGRIPLGPGKVEDWNGLSGIGPISRTVRDAAAFLDVFAHPAPGDRVRPAAPEGGWLEAIRHKAPRLDVGLMLTPYSGDHLDPDVHGVVHDTALLLGRLGHSVREARPDVDWAAMMDANVTNIAICTARTLATHAELVGHEAAPESIEKITAMWRHIAASRSGEQLQAAIASFEAAAIAVDSFFESHDLLLSPTLAKPPVELGVLHLDQDDPSRFGAEFSAFSPFASLANISGCPAINLPLGTSHDGLPIGVMLMAPFGREDLLLQIAAELETEVPWAGRRPHI</sequence>
<name>A0A501XFB7_9SPHN</name>
<dbReference type="PANTHER" id="PTHR11895:SF7">
    <property type="entry name" value="GLUTAMYL-TRNA(GLN) AMIDOTRANSFERASE SUBUNIT A, MITOCHONDRIAL"/>
    <property type="match status" value="1"/>
</dbReference>
<dbReference type="PROSITE" id="PS00571">
    <property type="entry name" value="AMIDASES"/>
    <property type="match status" value="1"/>
</dbReference>
<evidence type="ECO:0000259" key="2">
    <source>
        <dbReference type="Pfam" id="PF01425"/>
    </source>
</evidence>
<dbReference type="InterPro" id="IPR023631">
    <property type="entry name" value="Amidase_dom"/>
</dbReference>
<gene>
    <name evidence="3" type="ORF">FJQ54_14225</name>
</gene>
<dbReference type="GO" id="GO:0003824">
    <property type="term" value="F:catalytic activity"/>
    <property type="evidence" value="ECO:0007669"/>
    <property type="project" value="InterPro"/>
</dbReference>
<organism evidence="3 4">
    <name type="scientific">Sandaracinobacter neustonicus</name>
    <dbReference type="NCBI Taxonomy" id="1715348"/>
    <lineage>
        <taxon>Bacteria</taxon>
        <taxon>Pseudomonadati</taxon>
        <taxon>Pseudomonadota</taxon>
        <taxon>Alphaproteobacteria</taxon>
        <taxon>Sphingomonadales</taxon>
        <taxon>Sphingosinicellaceae</taxon>
        <taxon>Sandaracinobacter</taxon>
    </lineage>
</organism>
<dbReference type="Proteomes" id="UP000319897">
    <property type="component" value="Unassembled WGS sequence"/>
</dbReference>
<comment type="caution">
    <text evidence="3">The sequence shown here is derived from an EMBL/GenBank/DDBJ whole genome shotgun (WGS) entry which is preliminary data.</text>
</comment>
<protein>
    <submittedName>
        <fullName evidence="3">Amidase</fullName>
    </submittedName>
</protein>
<reference evidence="3 4" key="1">
    <citation type="submission" date="2019-06" db="EMBL/GenBank/DDBJ databases">
        <authorList>
            <person name="Lee I."/>
            <person name="Jang G.I."/>
            <person name="Hwang C.Y."/>
        </authorList>
    </citation>
    <scope>NUCLEOTIDE SEQUENCE [LARGE SCALE GENOMIC DNA]</scope>
    <source>
        <strain evidence="3 4">PAMC 28131</strain>
    </source>
</reference>
<dbReference type="InterPro" id="IPR036928">
    <property type="entry name" value="AS_sf"/>
</dbReference>
<accession>A0A501XFB7</accession>
<dbReference type="Gene3D" id="3.90.1300.10">
    <property type="entry name" value="Amidase signature (AS) domain"/>
    <property type="match status" value="1"/>
</dbReference>
<dbReference type="InterPro" id="IPR020556">
    <property type="entry name" value="Amidase_CS"/>
</dbReference>
<dbReference type="RefSeq" id="WP_140929087.1">
    <property type="nucleotide sequence ID" value="NZ_VFSU01000031.1"/>
</dbReference>